<gene>
    <name evidence="4" type="ORF">BU26DRAFT_121203</name>
</gene>
<feature type="compositionally biased region" description="Low complexity" evidence="1">
    <location>
        <begin position="169"/>
        <end position="194"/>
    </location>
</feature>
<keyword evidence="3" id="KW-0732">Signal</keyword>
<feature type="region of interest" description="Disordered" evidence="1">
    <location>
        <begin position="240"/>
        <end position="280"/>
    </location>
</feature>
<feature type="compositionally biased region" description="Pro residues" evidence="1">
    <location>
        <begin position="422"/>
        <end position="432"/>
    </location>
</feature>
<feature type="compositionally biased region" description="Polar residues" evidence="1">
    <location>
        <begin position="336"/>
        <end position="346"/>
    </location>
</feature>
<organism evidence="4 5">
    <name type="scientific">Trematosphaeria pertusa</name>
    <dbReference type="NCBI Taxonomy" id="390896"/>
    <lineage>
        <taxon>Eukaryota</taxon>
        <taxon>Fungi</taxon>
        <taxon>Dikarya</taxon>
        <taxon>Ascomycota</taxon>
        <taxon>Pezizomycotina</taxon>
        <taxon>Dothideomycetes</taxon>
        <taxon>Pleosporomycetidae</taxon>
        <taxon>Pleosporales</taxon>
        <taxon>Massarineae</taxon>
        <taxon>Trematosphaeriaceae</taxon>
        <taxon>Trematosphaeria</taxon>
    </lineage>
</organism>
<evidence type="ECO:0008006" key="6">
    <source>
        <dbReference type="Google" id="ProtNLM"/>
    </source>
</evidence>
<dbReference type="OrthoDB" id="3557178at2759"/>
<evidence type="ECO:0000313" key="5">
    <source>
        <dbReference type="Proteomes" id="UP000800094"/>
    </source>
</evidence>
<name>A0A6A6HY01_9PLEO</name>
<reference evidence="4" key="1">
    <citation type="journal article" date="2020" name="Stud. Mycol.">
        <title>101 Dothideomycetes genomes: a test case for predicting lifestyles and emergence of pathogens.</title>
        <authorList>
            <person name="Haridas S."/>
            <person name="Albert R."/>
            <person name="Binder M."/>
            <person name="Bloem J."/>
            <person name="Labutti K."/>
            <person name="Salamov A."/>
            <person name="Andreopoulos B."/>
            <person name="Baker S."/>
            <person name="Barry K."/>
            <person name="Bills G."/>
            <person name="Bluhm B."/>
            <person name="Cannon C."/>
            <person name="Castanera R."/>
            <person name="Culley D."/>
            <person name="Daum C."/>
            <person name="Ezra D."/>
            <person name="Gonzalez J."/>
            <person name="Henrissat B."/>
            <person name="Kuo A."/>
            <person name="Liang C."/>
            <person name="Lipzen A."/>
            <person name="Lutzoni F."/>
            <person name="Magnuson J."/>
            <person name="Mondo S."/>
            <person name="Nolan M."/>
            <person name="Ohm R."/>
            <person name="Pangilinan J."/>
            <person name="Park H.-J."/>
            <person name="Ramirez L."/>
            <person name="Alfaro M."/>
            <person name="Sun H."/>
            <person name="Tritt A."/>
            <person name="Yoshinaga Y."/>
            <person name="Zwiers L.-H."/>
            <person name="Turgeon B."/>
            <person name="Goodwin S."/>
            <person name="Spatafora J."/>
            <person name="Crous P."/>
            <person name="Grigoriev I."/>
        </authorList>
    </citation>
    <scope>NUCLEOTIDE SEQUENCE</scope>
    <source>
        <strain evidence="4">CBS 122368</strain>
    </source>
</reference>
<keyword evidence="2" id="KW-0472">Membrane</keyword>
<dbReference type="AlphaFoldDB" id="A0A6A6HY01"/>
<evidence type="ECO:0000256" key="2">
    <source>
        <dbReference type="SAM" id="Phobius"/>
    </source>
</evidence>
<feature type="chain" id="PRO_5025465309" description="Mid2 domain-containing protein" evidence="3">
    <location>
        <begin position="19"/>
        <end position="432"/>
    </location>
</feature>
<keyword evidence="2" id="KW-1133">Transmembrane helix</keyword>
<feature type="compositionally biased region" description="Pro residues" evidence="1">
    <location>
        <begin position="349"/>
        <end position="360"/>
    </location>
</feature>
<dbReference type="Proteomes" id="UP000800094">
    <property type="component" value="Unassembled WGS sequence"/>
</dbReference>
<feature type="compositionally biased region" description="Low complexity" evidence="1">
    <location>
        <begin position="407"/>
        <end position="416"/>
    </location>
</feature>
<dbReference type="EMBL" id="ML987206">
    <property type="protein sequence ID" value="KAF2242921.1"/>
    <property type="molecule type" value="Genomic_DNA"/>
</dbReference>
<accession>A0A6A6HY01</accession>
<feature type="compositionally biased region" description="Polar residues" evidence="1">
    <location>
        <begin position="389"/>
        <end position="406"/>
    </location>
</feature>
<feature type="region of interest" description="Disordered" evidence="1">
    <location>
        <begin position="298"/>
        <end position="432"/>
    </location>
</feature>
<feature type="compositionally biased region" description="Pro residues" evidence="1">
    <location>
        <begin position="319"/>
        <end position="333"/>
    </location>
</feature>
<proteinExistence type="predicted"/>
<keyword evidence="2" id="KW-0812">Transmembrane</keyword>
<evidence type="ECO:0000256" key="1">
    <source>
        <dbReference type="SAM" id="MobiDB-lite"/>
    </source>
</evidence>
<sequence>MRASYLASFALLAFFSLAEPLVATPSIADPTITAPPQIPHELLFKKQDDVRYIGWISWSGEWTQRTCDYGGTFYSDNDDWRCCATSLASCNGPIGCIGGSLIYSFATGTVSRGTYACSEVYTDPADYSFSICNTGFMYENTNDPDPKTNIFCGVSSLNWSYYRQKPEESTTSSEESSTTSPSTTVRTTTSTSASPFPIGTAEPKKEKSKAWIAGAVVGPVAGLALLGALLWFLLARRKKNQTSPQQPQPSMQQQAPGGPYPPQGYVGSPNPPPPAPSAEYYNPQVAQKQANMVPYGVASHNSWIPQPPQSPTTQGSHSPQPPPQSPYGSPPPAQQWNSQNQQVYNNQPPTSPPSQSPPPQIMQAGMVDNGGVNKQSGVGVSERPFSAELDSSQQQHQNMAQYVPSWQQPGQQQPQQNYVAYSPPPPPPQTGR</sequence>
<feature type="compositionally biased region" description="Low complexity" evidence="1">
    <location>
        <begin position="241"/>
        <end position="268"/>
    </location>
</feature>
<dbReference type="GeneID" id="54572858"/>
<feature type="signal peptide" evidence="3">
    <location>
        <begin position="1"/>
        <end position="18"/>
    </location>
</feature>
<protein>
    <recommendedName>
        <fullName evidence="6">Mid2 domain-containing protein</fullName>
    </recommendedName>
</protein>
<feature type="transmembrane region" description="Helical" evidence="2">
    <location>
        <begin position="210"/>
        <end position="234"/>
    </location>
</feature>
<keyword evidence="5" id="KW-1185">Reference proteome</keyword>
<dbReference type="RefSeq" id="XP_033677925.1">
    <property type="nucleotide sequence ID" value="XM_033819528.1"/>
</dbReference>
<evidence type="ECO:0000313" key="4">
    <source>
        <dbReference type="EMBL" id="KAF2242921.1"/>
    </source>
</evidence>
<feature type="region of interest" description="Disordered" evidence="1">
    <location>
        <begin position="166"/>
        <end position="204"/>
    </location>
</feature>
<evidence type="ECO:0000256" key="3">
    <source>
        <dbReference type="SAM" id="SignalP"/>
    </source>
</evidence>